<evidence type="ECO:0000313" key="3">
    <source>
        <dbReference type="Proteomes" id="UP000008281"/>
    </source>
</evidence>
<reference evidence="2" key="1">
    <citation type="submission" date="2007-07" db="EMBL/GenBank/DDBJ databases">
        <title>PCAP assembly of the Caenorhabditis remanei genome.</title>
        <authorList>
            <consortium name="The Caenorhabditis remanei Sequencing Consortium"/>
            <person name="Wilson R.K."/>
        </authorList>
    </citation>
    <scope>NUCLEOTIDE SEQUENCE [LARGE SCALE GENOMIC DNA]</scope>
    <source>
        <strain evidence="2">PB4641</strain>
    </source>
</reference>
<dbReference type="InParanoid" id="E3LXQ1"/>
<sequence length="462" mass="54750">MSQFAIYNLNSTIKLSKHQIILQKVYIYMLFVFLHYLFIYRIFRKFIQGKNLTWKILLYIKKKKKNLICFAYLIFDIWTWRTYFDVKLAFPSNILISWATFPPLCILLFCFIQQSTAYRIQRDSSMDTRIKMLLLIVNLSIHKYYPPSYGRCPKSVSIELCHVQSLWIGRLTSVVYYYFMWLITDLWLFWKAKVLNILSRGRKIGILRKTRNGNWEEISVVAMVTGATYIFLLLFFPFLVLSMPSERSIQNEQEGEVQKFIEKQLKLSVICAVISFHLATWSLFRKYMKLKKLDRGKLIVMKLCAVCSILMINIITYIWQMMFDLMFSNPICHFITFILIPTLVISFQAICQQNSQYRLQLESPPNTLAKTLIIALFLYILNDMFRVEMECSTSEYADKCYFVNKYINYSVIGLKFVNFWVTEDFFEYFNAKSLDIVSNGKIIGKMIVADGKWKREAAPKKE</sequence>
<feature type="transmembrane region" description="Helical" evidence="1">
    <location>
        <begin position="25"/>
        <end position="43"/>
    </location>
</feature>
<evidence type="ECO:0000313" key="2">
    <source>
        <dbReference type="EMBL" id="EFO84912.1"/>
    </source>
</evidence>
<dbReference type="OrthoDB" id="10315156at2759"/>
<accession>E3LXQ1</accession>
<keyword evidence="1" id="KW-0812">Transmembrane</keyword>
<keyword evidence="1" id="KW-0472">Membrane</keyword>
<gene>
    <name evidence="2" type="ORF">CRE_03897</name>
</gene>
<feature type="transmembrane region" description="Helical" evidence="1">
    <location>
        <begin position="218"/>
        <end position="240"/>
    </location>
</feature>
<name>E3LXQ1_CAERE</name>
<dbReference type="EMBL" id="DS268418">
    <property type="protein sequence ID" value="EFO84912.1"/>
    <property type="molecule type" value="Genomic_DNA"/>
</dbReference>
<dbReference type="AlphaFoldDB" id="E3LXQ1"/>
<keyword evidence="3" id="KW-1185">Reference proteome</keyword>
<feature type="transmembrane region" description="Helical" evidence="1">
    <location>
        <begin position="296"/>
        <end position="319"/>
    </location>
</feature>
<proteinExistence type="predicted"/>
<feature type="transmembrane region" description="Helical" evidence="1">
    <location>
        <begin position="64"/>
        <end position="83"/>
    </location>
</feature>
<feature type="transmembrane region" description="Helical" evidence="1">
    <location>
        <begin position="325"/>
        <end position="347"/>
    </location>
</feature>
<dbReference type="eggNOG" id="ENOG502TK1H">
    <property type="taxonomic scope" value="Eukaryota"/>
</dbReference>
<keyword evidence="1" id="KW-1133">Transmembrane helix</keyword>
<dbReference type="Proteomes" id="UP000008281">
    <property type="component" value="Unassembled WGS sequence"/>
</dbReference>
<protein>
    <submittedName>
        <fullName evidence="2">Uncharacterized protein</fullName>
    </submittedName>
</protein>
<feature type="transmembrane region" description="Helical" evidence="1">
    <location>
        <begin position="175"/>
        <end position="198"/>
    </location>
</feature>
<feature type="transmembrane region" description="Helical" evidence="1">
    <location>
        <begin position="95"/>
        <end position="116"/>
    </location>
</feature>
<evidence type="ECO:0000256" key="1">
    <source>
        <dbReference type="SAM" id="Phobius"/>
    </source>
</evidence>
<dbReference type="HOGENOM" id="CLU_592167_0_0_1"/>
<organism evidence="3">
    <name type="scientific">Caenorhabditis remanei</name>
    <name type="common">Caenorhabditis vulgaris</name>
    <dbReference type="NCBI Taxonomy" id="31234"/>
    <lineage>
        <taxon>Eukaryota</taxon>
        <taxon>Metazoa</taxon>
        <taxon>Ecdysozoa</taxon>
        <taxon>Nematoda</taxon>
        <taxon>Chromadorea</taxon>
        <taxon>Rhabditida</taxon>
        <taxon>Rhabditina</taxon>
        <taxon>Rhabditomorpha</taxon>
        <taxon>Rhabditoidea</taxon>
        <taxon>Rhabditidae</taxon>
        <taxon>Peloderinae</taxon>
        <taxon>Caenorhabditis</taxon>
    </lineage>
</organism>